<gene>
    <name evidence="2" type="ORF">PCL_06489</name>
</gene>
<name>A0A2U3EMU4_PURLI</name>
<feature type="region of interest" description="Disordered" evidence="1">
    <location>
        <begin position="1"/>
        <end position="85"/>
    </location>
</feature>
<evidence type="ECO:0000313" key="3">
    <source>
        <dbReference type="Proteomes" id="UP000245956"/>
    </source>
</evidence>
<proteinExistence type="predicted"/>
<evidence type="ECO:0000256" key="1">
    <source>
        <dbReference type="SAM" id="MobiDB-lite"/>
    </source>
</evidence>
<reference evidence="2 3" key="1">
    <citation type="journal article" date="2016" name="Front. Microbiol.">
        <title>Genome and transcriptome sequences reveal the specific parasitism of the nematophagous Purpureocillium lilacinum 36-1.</title>
        <authorList>
            <person name="Xie J."/>
            <person name="Li S."/>
            <person name="Mo C."/>
            <person name="Xiao X."/>
            <person name="Peng D."/>
            <person name="Wang G."/>
            <person name="Xiao Y."/>
        </authorList>
    </citation>
    <scope>NUCLEOTIDE SEQUENCE [LARGE SCALE GENOMIC DNA]</scope>
    <source>
        <strain evidence="2 3">36-1</strain>
    </source>
</reference>
<organism evidence="2 3">
    <name type="scientific">Purpureocillium lilacinum</name>
    <name type="common">Paecilomyces lilacinus</name>
    <dbReference type="NCBI Taxonomy" id="33203"/>
    <lineage>
        <taxon>Eukaryota</taxon>
        <taxon>Fungi</taxon>
        <taxon>Dikarya</taxon>
        <taxon>Ascomycota</taxon>
        <taxon>Pezizomycotina</taxon>
        <taxon>Sordariomycetes</taxon>
        <taxon>Hypocreomycetidae</taxon>
        <taxon>Hypocreales</taxon>
        <taxon>Ophiocordycipitaceae</taxon>
        <taxon>Purpureocillium</taxon>
    </lineage>
</organism>
<comment type="caution">
    <text evidence="2">The sequence shown here is derived from an EMBL/GenBank/DDBJ whole genome shotgun (WGS) entry which is preliminary data.</text>
</comment>
<accession>A0A2U3EMU4</accession>
<dbReference type="Proteomes" id="UP000245956">
    <property type="component" value="Unassembled WGS sequence"/>
</dbReference>
<dbReference type="EMBL" id="LCWV01000002">
    <property type="protein sequence ID" value="PWI75831.1"/>
    <property type="molecule type" value="Genomic_DNA"/>
</dbReference>
<feature type="compositionally biased region" description="Low complexity" evidence="1">
    <location>
        <begin position="45"/>
        <end position="60"/>
    </location>
</feature>
<sequence>MGRAPQNSHDTARRHTLEPSLHVSTGKTQRNLNKEAAVQQTNPLSARSGQAAGASRWSGQNRVRSGVGRRLEGWRPAGAAPDDASGYRIAPAATRTQATGTRSTTHLHRAAMGEQLLEGDPVFDLTPGCTSGSRSLTCPWLGNAELREAHYILRDVANEGCRVPEHRAGCRCSGPKHHKEGECCQRVVCKSARPQSPR</sequence>
<protein>
    <submittedName>
        <fullName evidence="2">Uncharacterized protein</fullName>
    </submittedName>
</protein>
<feature type="compositionally biased region" description="Polar residues" evidence="1">
    <location>
        <begin position="22"/>
        <end position="31"/>
    </location>
</feature>
<evidence type="ECO:0000313" key="2">
    <source>
        <dbReference type="EMBL" id="PWI75831.1"/>
    </source>
</evidence>
<dbReference type="AlphaFoldDB" id="A0A2U3EMU4"/>